<keyword evidence="3" id="KW-1185">Reference proteome</keyword>
<dbReference type="Proteomes" id="UP001156613">
    <property type="component" value="Unassembled WGS sequence"/>
</dbReference>
<proteinExistence type="predicted"/>
<evidence type="ECO:0000256" key="1">
    <source>
        <dbReference type="SAM" id="Phobius"/>
    </source>
</evidence>
<evidence type="ECO:0000313" key="2">
    <source>
        <dbReference type="EMBL" id="GLQ60647.1"/>
    </source>
</evidence>
<sequence>MRESFFFRLGENIMSLGVIIVISLVAALFILGPILVAVGAAAWINDRFLTRK</sequence>
<keyword evidence="1" id="KW-0812">Transmembrane</keyword>
<keyword evidence="1" id="KW-0472">Membrane</keyword>
<protein>
    <submittedName>
        <fullName evidence="2">Uncharacterized protein</fullName>
    </submittedName>
</protein>
<name>A0ABQ5WK84_GLUJA</name>
<comment type="caution">
    <text evidence="2">The sequence shown here is derived from an EMBL/GenBank/DDBJ whole genome shotgun (WGS) entry which is preliminary data.</text>
</comment>
<evidence type="ECO:0000313" key="3">
    <source>
        <dbReference type="Proteomes" id="UP001156613"/>
    </source>
</evidence>
<accession>A0ABQ5WK84</accession>
<keyword evidence="1" id="KW-1133">Transmembrane helix</keyword>
<reference evidence="3" key="1">
    <citation type="journal article" date="2019" name="Int. J. Syst. Evol. Microbiol.">
        <title>The Global Catalogue of Microorganisms (GCM) 10K type strain sequencing project: providing services to taxonomists for standard genome sequencing and annotation.</title>
        <authorList>
            <consortium name="The Broad Institute Genomics Platform"/>
            <consortium name="The Broad Institute Genome Sequencing Center for Infectious Disease"/>
            <person name="Wu L."/>
            <person name="Ma J."/>
        </authorList>
    </citation>
    <scope>NUCLEOTIDE SEQUENCE [LARGE SCALE GENOMIC DNA]</scope>
    <source>
        <strain evidence="3">NBRC 3271</strain>
    </source>
</reference>
<dbReference type="EMBL" id="BSNT01000072">
    <property type="protein sequence ID" value="GLQ60647.1"/>
    <property type="molecule type" value="Genomic_DNA"/>
</dbReference>
<feature type="transmembrane region" description="Helical" evidence="1">
    <location>
        <begin position="12"/>
        <end position="44"/>
    </location>
</feature>
<gene>
    <name evidence="2" type="ORF">GCM10010937_24500</name>
</gene>
<organism evidence="2 3">
    <name type="scientific">Gluconobacter japonicus</name>
    <dbReference type="NCBI Taxonomy" id="376620"/>
    <lineage>
        <taxon>Bacteria</taxon>
        <taxon>Pseudomonadati</taxon>
        <taxon>Pseudomonadota</taxon>
        <taxon>Alphaproteobacteria</taxon>
        <taxon>Acetobacterales</taxon>
        <taxon>Acetobacteraceae</taxon>
        <taxon>Gluconobacter</taxon>
    </lineage>
</organism>